<gene>
    <name evidence="1" type="ORF">EA473_16485</name>
</gene>
<dbReference type="RefSeq" id="WP_124196691.1">
    <property type="nucleotide sequence ID" value="NZ_REGA01000016.1"/>
</dbReference>
<evidence type="ECO:0000313" key="1">
    <source>
        <dbReference type="EMBL" id="RQG92378.1"/>
    </source>
</evidence>
<evidence type="ECO:0000313" key="2">
    <source>
        <dbReference type="Proteomes" id="UP000282323"/>
    </source>
</evidence>
<proteinExistence type="predicted"/>
<sequence>MNRRRLIAAVAGAGTGALAGCTGSDGEPFEPDVSETIRLGTDDSVSLSDEITVSSDDSSDFEEDATRRANVRVHDRIGSILADRELLGAGVFLGIDRIAADGIDDDVASDEFERAIPLATVVNQRYVYGPNGELRTRPEPVDLETLLEALPRTVTVTVSSDGNQYTAGLPVVVHRYWIHQRDG</sequence>
<organism evidence="1 2">
    <name type="scientific">Natrarchaeobius chitinivorans</name>
    <dbReference type="NCBI Taxonomy" id="1679083"/>
    <lineage>
        <taxon>Archaea</taxon>
        <taxon>Methanobacteriati</taxon>
        <taxon>Methanobacteriota</taxon>
        <taxon>Stenosarchaea group</taxon>
        <taxon>Halobacteria</taxon>
        <taxon>Halobacteriales</taxon>
        <taxon>Natrialbaceae</taxon>
        <taxon>Natrarchaeobius</taxon>
    </lineage>
</organism>
<dbReference type="AlphaFoldDB" id="A0A3N6LRJ4"/>
<dbReference type="PROSITE" id="PS51257">
    <property type="entry name" value="PROKAR_LIPOPROTEIN"/>
    <property type="match status" value="1"/>
</dbReference>
<comment type="caution">
    <text evidence="1">The sequence shown here is derived from an EMBL/GenBank/DDBJ whole genome shotgun (WGS) entry which is preliminary data.</text>
</comment>
<dbReference type="Proteomes" id="UP000282323">
    <property type="component" value="Unassembled WGS sequence"/>
</dbReference>
<dbReference type="OrthoDB" id="383607at2157"/>
<name>A0A3N6LRJ4_NATCH</name>
<protein>
    <submittedName>
        <fullName evidence="1">Uncharacterized protein</fullName>
    </submittedName>
</protein>
<keyword evidence="2" id="KW-1185">Reference proteome</keyword>
<reference evidence="1 2" key="1">
    <citation type="submission" date="2018-10" db="EMBL/GenBank/DDBJ databases">
        <title>Natrarchaeobius chitinivorans gen. nov., sp. nov., and Natrarchaeobius haloalkaliphilus sp. nov., alkaliphilic, chitin-utilizing haloarchaea from hypersaline alkaline lakes.</title>
        <authorList>
            <person name="Sorokin D.Y."/>
            <person name="Elcheninov A.G."/>
            <person name="Kostrikina N.A."/>
            <person name="Bale N.J."/>
            <person name="Sinninghe Damste J.S."/>
            <person name="Khijniak T.V."/>
            <person name="Kublanov I.V."/>
            <person name="Toshchakov S.V."/>
        </authorList>
    </citation>
    <scope>NUCLEOTIDE SEQUENCE [LARGE SCALE GENOMIC DNA]</scope>
    <source>
        <strain evidence="1 2">AArcht4T</strain>
    </source>
</reference>
<accession>A0A3N6LRJ4</accession>
<dbReference type="EMBL" id="REGA01000016">
    <property type="protein sequence ID" value="RQG92378.1"/>
    <property type="molecule type" value="Genomic_DNA"/>
</dbReference>